<dbReference type="InterPro" id="IPR026906">
    <property type="entry name" value="LRR_5"/>
</dbReference>
<reference evidence="2 3" key="1">
    <citation type="submission" date="2018-05" db="EMBL/GenBank/DDBJ databases">
        <title>The Hungate 1000. A catalogue of reference genomes from the rumen microbiome.</title>
        <authorList>
            <person name="Kelly W."/>
        </authorList>
    </citation>
    <scope>NUCLEOTIDE SEQUENCE [LARGE SCALE GENOMIC DNA]</scope>
    <source>
        <strain evidence="2 3">SAb67</strain>
    </source>
</reference>
<gene>
    <name evidence="2" type="ORF">IE37_00374</name>
</gene>
<dbReference type="EMBL" id="QGDI01000001">
    <property type="protein sequence ID" value="PWJ15474.1"/>
    <property type="molecule type" value="Genomic_DNA"/>
</dbReference>
<proteinExistence type="predicted"/>
<dbReference type="OrthoDB" id="1816964at2"/>
<evidence type="ECO:0000313" key="2">
    <source>
        <dbReference type="EMBL" id="PWJ15474.1"/>
    </source>
</evidence>
<evidence type="ECO:0000256" key="1">
    <source>
        <dbReference type="SAM" id="SignalP"/>
    </source>
</evidence>
<dbReference type="Proteomes" id="UP000245720">
    <property type="component" value="Unassembled WGS sequence"/>
</dbReference>
<feature type="chain" id="PRO_5016258635" evidence="1">
    <location>
        <begin position="26"/>
        <end position="363"/>
    </location>
</feature>
<accession>A0A315Y7Q9</accession>
<dbReference type="InterPro" id="IPR036439">
    <property type="entry name" value="Dockerin_dom_sf"/>
</dbReference>
<dbReference type="AlphaFoldDB" id="A0A315Y7Q9"/>
<comment type="caution">
    <text evidence="2">The sequence shown here is derived from an EMBL/GenBank/DDBJ whole genome shotgun (WGS) entry which is preliminary data.</text>
</comment>
<dbReference type="Gene3D" id="3.80.10.10">
    <property type="entry name" value="Ribonuclease Inhibitor"/>
    <property type="match status" value="1"/>
</dbReference>
<dbReference type="Pfam" id="PF13306">
    <property type="entry name" value="LRR_5"/>
    <property type="match status" value="1"/>
</dbReference>
<dbReference type="SUPFAM" id="SSF63446">
    <property type="entry name" value="Type I dockerin domain"/>
    <property type="match status" value="1"/>
</dbReference>
<keyword evidence="1" id="KW-0732">Signal</keyword>
<dbReference type="InterPro" id="IPR002105">
    <property type="entry name" value="Dockerin_1_rpt"/>
</dbReference>
<dbReference type="GO" id="GO:0004553">
    <property type="term" value="F:hydrolase activity, hydrolyzing O-glycosyl compounds"/>
    <property type="evidence" value="ECO:0007669"/>
    <property type="project" value="InterPro"/>
</dbReference>
<organism evidence="2 3">
    <name type="scientific">Ruminococcus flavefaciens</name>
    <dbReference type="NCBI Taxonomy" id="1265"/>
    <lineage>
        <taxon>Bacteria</taxon>
        <taxon>Bacillati</taxon>
        <taxon>Bacillota</taxon>
        <taxon>Clostridia</taxon>
        <taxon>Eubacteriales</taxon>
        <taxon>Oscillospiraceae</taxon>
        <taxon>Ruminococcus</taxon>
    </lineage>
</organism>
<dbReference type="InterPro" id="IPR032675">
    <property type="entry name" value="LRR_dom_sf"/>
</dbReference>
<dbReference type="GO" id="GO:0000272">
    <property type="term" value="P:polysaccharide catabolic process"/>
    <property type="evidence" value="ECO:0007669"/>
    <property type="project" value="InterPro"/>
</dbReference>
<feature type="signal peptide" evidence="1">
    <location>
        <begin position="1"/>
        <end position="25"/>
    </location>
</feature>
<dbReference type="Gene3D" id="1.10.1330.10">
    <property type="entry name" value="Dockerin domain"/>
    <property type="match status" value="2"/>
</dbReference>
<dbReference type="SUPFAM" id="SSF52058">
    <property type="entry name" value="L domain-like"/>
    <property type="match status" value="1"/>
</dbReference>
<sequence length="363" mass="40934">MKNRPFAALLAAFVLTSAVPFTAFADDGETIVETTEETTETPIKSDWDYDIGDEIIKDGLKFSVYQLGPTRLEVKSCLTDDREIEVPEVVDNLIVDRIGKYAFKERKELYSVKLPESIRTIGTYAFFKCENLHEFNFPNCLEQIDALAFSNCYDLWPIKLNRGLEKMEIAVFQACTGAKSLSIPGRMEVFTDHTCQFMSSLYTLRLCTGVKIVEKDAALNNMYQKRVIIPPTVTDIAPYSIGYTYFEGDYDQPLDIEIFGVKGTAAEQYAKNHGFDFVEFDFKYGDMNNDGKVDANDASLILADYANSSVKDNVSAFSHSEALKADLNDDFVVDAIDASLVLSYYAFISSGKNYTPEEFFFQR</sequence>
<dbReference type="Pfam" id="PF00404">
    <property type="entry name" value="Dockerin_1"/>
    <property type="match status" value="1"/>
</dbReference>
<protein>
    <submittedName>
        <fullName evidence="2">Leucine rich repeat (LRR) protein</fullName>
    </submittedName>
</protein>
<evidence type="ECO:0000313" key="3">
    <source>
        <dbReference type="Proteomes" id="UP000245720"/>
    </source>
</evidence>
<dbReference type="RefSeq" id="WP_109725265.1">
    <property type="nucleotide sequence ID" value="NZ_QGDI01000001.1"/>
</dbReference>
<name>A0A315Y7Q9_RUMFL</name>